<keyword evidence="3" id="KW-1185">Reference proteome</keyword>
<dbReference type="GO" id="GO:0003677">
    <property type="term" value="F:DNA binding"/>
    <property type="evidence" value="ECO:0007669"/>
    <property type="project" value="UniProtKB-KW"/>
</dbReference>
<dbReference type="Gene3D" id="2.130.10.10">
    <property type="entry name" value="YVTN repeat-like/Quinoprotein amine dehydrogenase"/>
    <property type="match status" value="2"/>
</dbReference>
<reference evidence="2 3" key="1">
    <citation type="submission" date="2020-08" db="EMBL/GenBank/DDBJ databases">
        <title>Genomic Encyclopedia of Type Strains, Phase IV (KMG-IV): sequencing the most valuable type-strain genomes for metagenomic binning, comparative biology and taxonomic classification.</title>
        <authorList>
            <person name="Goeker M."/>
        </authorList>
    </citation>
    <scope>NUCLEOTIDE SEQUENCE [LARGE SCALE GENOMIC DNA]</scope>
    <source>
        <strain evidence="2 3">DSM 27203</strain>
    </source>
</reference>
<dbReference type="Gene3D" id="3.40.720.10">
    <property type="entry name" value="Alkaline Phosphatase, subunit A"/>
    <property type="match status" value="2"/>
</dbReference>
<feature type="compositionally biased region" description="Acidic residues" evidence="1">
    <location>
        <begin position="399"/>
        <end position="417"/>
    </location>
</feature>
<dbReference type="InterPro" id="IPR017850">
    <property type="entry name" value="Alkaline_phosphatase_core_sf"/>
</dbReference>
<dbReference type="InterPro" id="IPR015943">
    <property type="entry name" value="WD40/YVTN_repeat-like_dom_sf"/>
</dbReference>
<comment type="caution">
    <text evidence="2">The sequence shown here is derived from an EMBL/GenBank/DDBJ whole genome shotgun (WGS) entry which is preliminary data.</text>
</comment>
<dbReference type="Proteomes" id="UP000554342">
    <property type="component" value="Unassembled WGS sequence"/>
</dbReference>
<evidence type="ECO:0000313" key="3">
    <source>
        <dbReference type="Proteomes" id="UP000554342"/>
    </source>
</evidence>
<dbReference type="PANTHER" id="PTHR47197:SF3">
    <property type="entry name" value="DIHYDRO-HEME D1 DEHYDROGENASE"/>
    <property type="match status" value="1"/>
</dbReference>
<dbReference type="PANTHER" id="PTHR47197">
    <property type="entry name" value="PROTEIN NIRF"/>
    <property type="match status" value="1"/>
</dbReference>
<dbReference type="AlphaFoldDB" id="A0A840YV61"/>
<name>A0A840YV61_9SPHN</name>
<keyword evidence="2" id="KW-0238">DNA-binding</keyword>
<gene>
    <name evidence="2" type="ORF">FHR23_000357</name>
</gene>
<sequence>MRLFSPVWGWVALPVLAGALLSGDSLAGQPLEKAQATVLSTSKRITPTAAPGAQFGALNPGLKDYPDYTADHAVNSALSPDGKTLLVLTSGYNRVYAPPVKTFDKDTGKFTFVYPTGKTVASASNEYVFIYALTDARPKLTQVIQVPDTFSGIAWNPDQAAHPEFYVAGGVDDDVHVYRMAGGTWREAGAPIALEHKAGLGLADKPMAAGLAVSPDGSRLMVANLENDSVSLIDLAARKVVAEQDLRPGKIDPAKHGVPGGEYPFDVVFQGNDKAYVSSLRDREVDVLKIAPSAIAVTGRIRLAGQPNHMLLDKSGKRLFVTSDNSDTLDIIDTGDERAIEHVRTVAPPAVFPDSAGLKGANPNNLALSPDGRTLFVTDGGTNAVAIIRLGRDALPLAGDDDDDRAADAKGDDDDDALPAASKVVGLIPTGWYPDAVAINPQSGHLIVLNAKSPPGPNAGHCNTESYKRVVGPCIPKNQYVLQLEKAGMLDLPMPDGATLAELTRQVAANNAFNRPEEDAKDRRVMAFLHQHIHHVIYIVRENRTYDQVLGDLDEGNGDPSLAILGPYAPNAHRWADQFVDLDNFYDSGEASNTGWDWSTAGRTNDYLEKNAPVNYAGRGLTYPSEGANRNINVGYGDLAQRRRANPETPDDPDLMPGTADVAALDGPDANEAGQGYLWNSALRAGLSLRNYGFFGDLTRYFAPEKSAAFVKMPHDPFAAKVRQFFPTKAALREHSDPYFRGFDNKYPDYWRYREWKREFDLYAAHRDLPTLNLVRLMHDHFGDFSDAIDGVNTIATEMADNDYAVARLIQDVAHSPYARDTLIFVIEDDAQAGADHVDAHRSVGFVVGPYVKHHAVVSTHYTTVNMLRTMEEVLGMKPLGLNDGLARPMSDVFDTGQADWTYDAVVPKVLRTTKLPLPPQRVAANDSVEPCAGKSMRSAAYWARAMRGQDFTQEDHLDTPRFNAALWRGLAPGAPYPAARNDVDLRKGRAALLKAHFRKIAQNCTVASR</sequence>
<dbReference type="RefSeq" id="WP_246359648.1">
    <property type="nucleotide sequence ID" value="NZ_BAABIF010000004.1"/>
</dbReference>
<protein>
    <submittedName>
        <fullName evidence="2">DNA-binding beta-propeller fold protein YncE</fullName>
    </submittedName>
</protein>
<organism evidence="2 3">
    <name type="scientific">Stakelama sediminis</name>
    <dbReference type="NCBI Taxonomy" id="463200"/>
    <lineage>
        <taxon>Bacteria</taxon>
        <taxon>Pseudomonadati</taxon>
        <taxon>Pseudomonadota</taxon>
        <taxon>Alphaproteobacteria</taxon>
        <taxon>Sphingomonadales</taxon>
        <taxon>Sphingomonadaceae</taxon>
        <taxon>Stakelama</taxon>
    </lineage>
</organism>
<evidence type="ECO:0000256" key="1">
    <source>
        <dbReference type="SAM" id="MobiDB-lite"/>
    </source>
</evidence>
<dbReference type="EMBL" id="JACIJI010000001">
    <property type="protein sequence ID" value="MBB5717450.1"/>
    <property type="molecule type" value="Genomic_DNA"/>
</dbReference>
<dbReference type="InterPro" id="IPR051200">
    <property type="entry name" value="Host-pathogen_enzymatic-act"/>
</dbReference>
<proteinExistence type="predicted"/>
<evidence type="ECO:0000313" key="2">
    <source>
        <dbReference type="EMBL" id="MBB5717450.1"/>
    </source>
</evidence>
<dbReference type="SUPFAM" id="SSF75011">
    <property type="entry name" value="3-carboxy-cis,cis-mucoante lactonizing enzyme"/>
    <property type="match status" value="1"/>
</dbReference>
<feature type="region of interest" description="Disordered" evidence="1">
    <location>
        <begin position="398"/>
        <end position="418"/>
    </location>
</feature>
<accession>A0A840YV61</accession>